<reference evidence="1" key="1">
    <citation type="journal article" date="2021" name="Nat. Commun.">
        <title>Genetic determinants of endophytism in the Arabidopsis root mycobiome.</title>
        <authorList>
            <person name="Mesny F."/>
            <person name="Miyauchi S."/>
            <person name="Thiergart T."/>
            <person name="Pickel B."/>
            <person name="Atanasova L."/>
            <person name="Karlsson M."/>
            <person name="Huettel B."/>
            <person name="Barry K.W."/>
            <person name="Haridas S."/>
            <person name="Chen C."/>
            <person name="Bauer D."/>
            <person name="Andreopoulos W."/>
            <person name="Pangilinan J."/>
            <person name="LaButti K."/>
            <person name="Riley R."/>
            <person name="Lipzen A."/>
            <person name="Clum A."/>
            <person name="Drula E."/>
            <person name="Henrissat B."/>
            <person name="Kohler A."/>
            <person name="Grigoriev I.V."/>
            <person name="Martin F.M."/>
            <person name="Hacquard S."/>
        </authorList>
    </citation>
    <scope>NUCLEOTIDE SEQUENCE</scope>
    <source>
        <strain evidence="1">MPI-SDFR-AT-0120</strain>
    </source>
</reference>
<name>A0A8K0R3U4_9PLEO</name>
<gene>
    <name evidence="1" type="ORF">FB567DRAFT_87003</name>
</gene>
<keyword evidence="2" id="KW-1185">Reference proteome</keyword>
<protein>
    <submittedName>
        <fullName evidence="1">Uncharacterized protein</fullName>
    </submittedName>
</protein>
<sequence>MMGSGRLLKYLRSMLAASCTVYPVQSRPFPYLGGVSKAVFSSLILFSEPARRKIPSTSVALGHQRCARYGKHATNPFLSGRLRTLRRQWARSRRCSSRHAR</sequence>
<dbReference type="AlphaFoldDB" id="A0A8K0R3U4"/>
<dbReference type="Proteomes" id="UP000813461">
    <property type="component" value="Unassembled WGS sequence"/>
</dbReference>
<proteinExistence type="predicted"/>
<evidence type="ECO:0000313" key="1">
    <source>
        <dbReference type="EMBL" id="KAH7083547.1"/>
    </source>
</evidence>
<dbReference type="EMBL" id="JAGMVJ010000013">
    <property type="protein sequence ID" value="KAH7083547.1"/>
    <property type="molecule type" value="Genomic_DNA"/>
</dbReference>
<evidence type="ECO:0000313" key="2">
    <source>
        <dbReference type="Proteomes" id="UP000813461"/>
    </source>
</evidence>
<organism evidence="1 2">
    <name type="scientific">Paraphoma chrysanthemicola</name>
    <dbReference type="NCBI Taxonomy" id="798071"/>
    <lineage>
        <taxon>Eukaryota</taxon>
        <taxon>Fungi</taxon>
        <taxon>Dikarya</taxon>
        <taxon>Ascomycota</taxon>
        <taxon>Pezizomycotina</taxon>
        <taxon>Dothideomycetes</taxon>
        <taxon>Pleosporomycetidae</taxon>
        <taxon>Pleosporales</taxon>
        <taxon>Pleosporineae</taxon>
        <taxon>Phaeosphaeriaceae</taxon>
        <taxon>Paraphoma</taxon>
    </lineage>
</organism>
<comment type="caution">
    <text evidence="1">The sequence shown here is derived from an EMBL/GenBank/DDBJ whole genome shotgun (WGS) entry which is preliminary data.</text>
</comment>
<accession>A0A8K0R3U4</accession>